<reference evidence="1" key="1">
    <citation type="submission" date="2022-06" db="EMBL/GenBank/DDBJ databases">
        <title>Sphingomicrobium sedimins sp. nov., a marine bacterium isolated from tidal flat.</title>
        <authorList>
            <person name="Kim C.-H."/>
            <person name="Yoo Y."/>
            <person name="Kim J.-J."/>
        </authorList>
    </citation>
    <scope>NUCLEOTIDE SEQUENCE</scope>
    <source>
        <strain evidence="1">GRR-S6-50</strain>
    </source>
</reference>
<name>A0A9X2EIM0_9SPHN</name>
<evidence type="ECO:0008006" key="3">
    <source>
        <dbReference type="Google" id="ProtNLM"/>
    </source>
</evidence>
<dbReference type="Proteomes" id="UP001155128">
    <property type="component" value="Unassembled WGS sequence"/>
</dbReference>
<keyword evidence="2" id="KW-1185">Reference proteome</keyword>
<evidence type="ECO:0000313" key="1">
    <source>
        <dbReference type="EMBL" id="MCM8557461.1"/>
    </source>
</evidence>
<proteinExistence type="predicted"/>
<gene>
    <name evidence="1" type="ORF">NDO55_06480</name>
</gene>
<dbReference type="AlphaFoldDB" id="A0A9X2EIM0"/>
<organism evidence="1 2">
    <name type="scientific">Sphingomicrobium sediminis</name>
    <dbReference type="NCBI Taxonomy" id="2950949"/>
    <lineage>
        <taxon>Bacteria</taxon>
        <taxon>Pseudomonadati</taxon>
        <taxon>Pseudomonadota</taxon>
        <taxon>Alphaproteobacteria</taxon>
        <taxon>Sphingomonadales</taxon>
        <taxon>Sphingomonadaceae</taxon>
        <taxon>Sphingomicrobium</taxon>
    </lineage>
</organism>
<comment type="caution">
    <text evidence="1">The sequence shown here is derived from an EMBL/GenBank/DDBJ whole genome shotgun (WGS) entry which is preliminary data.</text>
</comment>
<sequence length="350" mass="39292">MSKSKSAKNQRTVPIQKALQMAMNAERNGHPDAALSVYRKLAAAKDMTTPFMRDVTAGLYRLGDVEAAQKLNERSIAERAAQMPDKIETALEGLWNHVDKVRLDPDMLDWAWEARPDDLDMDRDEWERHAKWGALADRVLRDWFEVHPDGKGAENLFPDLKDSIATLEGAKTKNGLCVAAAHIGPIFSGPLFWAVADYDCRYVGAFPAVPGSPLAKRLISTSTLTPDQVRDAAREALEAGLTLYNAPDASPRANVESADGHNLPIRIAPLLPRLAFQMGTHSYYTAAKWQGHQIVYDRVRLPDPEEGESEEQFIARWRKAYYAEAMKQARTRPENLRLHRGLWRSAKKPV</sequence>
<dbReference type="RefSeq" id="WP_252113531.1">
    <property type="nucleotide sequence ID" value="NZ_JAMSHT010000001.1"/>
</dbReference>
<accession>A0A9X2EIM0</accession>
<evidence type="ECO:0000313" key="2">
    <source>
        <dbReference type="Proteomes" id="UP001155128"/>
    </source>
</evidence>
<dbReference type="EMBL" id="JAMSHT010000001">
    <property type="protein sequence ID" value="MCM8557461.1"/>
    <property type="molecule type" value="Genomic_DNA"/>
</dbReference>
<protein>
    <recommendedName>
        <fullName evidence="3">Tetratricopeptide repeat protein</fullName>
    </recommendedName>
</protein>